<evidence type="ECO:0000313" key="2">
    <source>
        <dbReference type="Proteomes" id="UP000253314"/>
    </source>
</evidence>
<dbReference type="EMBL" id="QOCW01000005">
    <property type="protein sequence ID" value="RBW70347.1"/>
    <property type="molecule type" value="Genomic_DNA"/>
</dbReference>
<proteinExistence type="predicted"/>
<evidence type="ECO:0000313" key="1">
    <source>
        <dbReference type="EMBL" id="RBW70347.1"/>
    </source>
</evidence>
<comment type="caution">
    <text evidence="1">The sequence shown here is derived from an EMBL/GenBank/DDBJ whole genome shotgun (WGS) entry which is preliminary data.</text>
</comment>
<dbReference type="AlphaFoldDB" id="A0A366XWS0"/>
<reference evidence="1 2" key="1">
    <citation type="submission" date="2018-07" db="EMBL/GenBank/DDBJ databases">
        <title>Lottiidibacillus patelloidae gen. nov., sp. nov., isolated from the intestinal tract of a marine limpet and the reclassification of B. taeanensis BH030017T, B. algicola KMM 3737T and B. hwajinpoensis SW-72T as genus Lottiidibacillus.</title>
        <authorList>
            <person name="Liu R."/>
            <person name="Huang Z."/>
        </authorList>
    </citation>
    <scope>NUCLEOTIDE SEQUENCE [LARGE SCALE GENOMIC DNA]</scope>
    <source>
        <strain evidence="1 2">BH030017</strain>
    </source>
</reference>
<sequence>MKILQLKGYELEKSKSNTPEEFFNRSEIVYLDKGEEKTFYVLYLRYFEEKISEITPFESDPIFTIADRDIYFRDIAAFLCFINNPDFKKRRRVYINSLQEFSTYFKNINYEEVKSMFEKIEKQESVELKSSVFLLN</sequence>
<dbReference type="Proteomes" id="UP000253314">
    <property type="component" value="Unassembled WGS sequence"/>
</dbReference>
<name>A0A366XWS0_9BACI</name>
<gene>
    <name evidence="1" type="ORF">DS031_07210</name>
</gene>
<organism evidence="1 2">
    <name type="scientific">Bacillus taeanensis</name>
    <dbReference type="NCBI Taxonomy" id="273032"/>
    <lineage>
        <taxon>Bacteria</taxon>
        <taxon>Bacillati</taxon>
        <taxon>Bacillota</taxon>
        <taxon>Bacilli</taxon>
        <taxon>Bacillales</taxon>
        <taxon>Bacillaceae</taxon>
        <taxon>Bacillus</taxon>
    </lineage>
</organism>
<accession>A0A366XWS0</accession>
<keyword evidence="2" id="KW-1185">Reference proteome</keyword>
<protein>
    <submittedName>
        <fullName evidence="1">Uncharacterized protein</fullName>
    </submittedName>
</protein>
<dbReference type="OrthoDB" id="2475704at2"/>
<dbReference type="RefSeq" id="WP_113805254.1">
    <property type="nucleotide sequence ID" value="NZ_QOCW01000005.1"/>
</dbReference>